<evidence type="ECO:0000259" key="1">
    <source>
        <dbReference type="Pfam" id="PF05685"/>
    </source>
</evidence>
<organism evidence="2 3">
    <name type="scientific">Catellatospora aurea</name>
    <dbReference type="NCBI Taxonomy" id="1337874"/>
    <lineage>
        <taxon>Bacteria</taxon>
        <taxon>Bacillati</taxon>
        <taxon>Actinomycetota</taxon>
        <taxon>Actinomycetes</taxon>
        <taxon>Micromonosporales</taxon>
        <taxon>Micromonosporaceae</taxon>
        <taxon>Catellatospora</taxon>
    </lineage>
</organism>
<dbReference type="GO" id="GO:0004519">
    <property type="term" value="F:endonuclease activity"/>
    <property type="evidence" value="ECO:0007669"/>
    <property type="project" value="UniProtKB-KW"/>
</dbReference>
<dbReference type="InterPro" id="IPR011335">
    <property type="entry name" value="Restrct_endonuc-II-like"/>
</dbReference>
<sequence>MTSAAAAEPARLQPGVRSYTVADLRTLPEGSPQCELIDGSIIVAPSSTGSHNLLRRWIAQVLEDANPGTEFVVGTGQPVTIDDQNEPWPDIVVHPAAYLDDSPIPVAGVQLVAEVVSPTSALRDTEIKRRPYARAGVPVYWVIVQDQDAATIALAEMALEGTEYRYITHYTTGLFRTEQPWPVEIDLPAMAMRMARYRKPSADVS</sequence>
<evidence type="ECO:0000313" key="3">
    <source>
        <dbReference type="Proteomes" id="UP001596392"/>
    </source>
</evidence>
<dbReference type="CDD" id="cd06260">
    <property type="entry name" value="DUF820-like"/>
    <property type="match status" value="1"/>
</dbReference>
<comment type="caution">
    <text evidence="2">The sequence shown here is derived from an EMBL/GenBank/DDBJ whole genome shotgun (WGS) entry which is preliminary data.</text>
</comment>
<dbReference type="Gene3D" id="3.90.1570.10">
    <property type="entry name" value="tt1808, chain A"/>
    <property type="match status" value="1"/>
</dbReference>
<evidence type="ECO:0000313" key="2">
    <source>
        <dbReference type="EMBL" id="MFC7242712.1"/>
    </source>
</evidence>
<feature type="domain" description="Putative restriction endonuclease" evidence="1">
    <location>
        <begin position="22"/>
        <end position="152"/>
    </location>
</feature>
<keyword evidence="2" id="KW-0255">Endonuclease</keyword>
<dbReference type="Proteomes" id="UP001596392">
    <property type="component" value="Unassembled WGS sequence"/>
</dbReference>
<dbReference type="PANTHER" id="PTHR35400:SF3">
    <property type="entry name" value="SLL1072 PROTEIN"/>
    <property type="match status" value="1"/>
</dbReference>
<dbReference type="Pfam" id="PF05685">
    <property type="entry name" value="Uma2"/>
    <property type="match status" value="1"/>
</dbReference>
<dbReference type="InterPro" id="IPR012296">
    <property type="entry name" value="Nuclease_put_TT1808"/>
</dbReference>
<keyword evidence="2" id="KW-0540">Nuclease</keyword>
<dbReference type="EMBL" id="JBHTAC010000007">
    <property type="protein sequence ID" value="MFC7242712.1"/>
    <property type="molecule type" value="Genomic_DNA"/>
</dbReference>
<name>A0ABW2GS36_9ACTN</name>
<keyword evidence="3" id="KW-1185">Reference proteome</keyword>
<keyword evidence="2" id="KW-0378">Hydrolase</keyword>
<reference evidence="3" key="1">
    <citation type="journal article" date="2019" name="Int. J. Syst. Evol. Microbiol.">
        <title>The Global Catalogue of Microorganisms (GCM) 10K type strain sequencing project: providing services to taxonomists for standard genome sequencing and annotation.</title>
        <authorList>
            <consortium name="The Broad Institute Genomics Platform"/>
            <consortium name="The Broad Institute Genome Sequencing Center for Infectious Disease"/>
            <person name="Wu L."/>
            <person name="Ma J."/>
        </authorList>
    </citation>
    <scope>NUCLEOTIDE SEQUENCE [LARGE SCALE GENOMIC DNA]</scope>
    <source>
        <strain evidence="3">CGMCC 1.9106</strain>
    </source>
</reference>
<dbReference type="RefSeq" id="WP_376806024.1">
    <property type="nucleotide sequence ID" value="NZ_JBHTAC010000007.1"/>
</dbReference>
<dbReference type="SUPFAM" id="SSF52980">
    <property type="entry name" value="Restriction endonuclease-like"/>
    <property type="match status" value="1"/>
</dbReference>
<accession>A0ABW2GS36</accession>
<protein>
    <submittedName>
        <fullName evidence="2">Uma2 family endonuclease</fullName>
    </submittedName>
</protein>
<dbReference type="InterPro" id="IPR008538">
    <property type="entry name" value="Uma2"/>
</dbReference>
<proteinExistence type="predicted"/>
<dbReference type="PANTHER" id="PTHR35400">
    <property type="entry name" value="SLR1083 PROTEIN"/>
    <property type="match status" value="1"/>
</dbReference>
<gene>
    <name evidence="2" type="ORF">ACFQO7_09495</name>
</gene>